<evidence type="ECO:0000313" key="2">
    <source>
        <dbReference type="Proteomes" id="UP001185092"/>
    </source>
</evidence>
<dbReference type="AlphaFoldDB" id="A0AAE3XT92"/>
<accession>A0AAE3XT92</accession>
<organism evidence="1 2">
    <name type="scientific">Aureibacter tunicatorum</name>
    <dbReference type="NCBI Taxonomy" id="866807"/>
    <lineage>
        <taxon>Bacteria</taxon>
        <taxon>Pseudomonadati</taxon>
        <taxon>Bacteroidota</taxon>
        <taxon>Cytophagia</taxon>
        <taxon>Cytophagales</taxon>
        <taxon>Persicobacteraceae</taxon>
        <taxon>Aureibacter</taxon>
    </lineage>
</organism>
<proteinExistence type="predicted"/>
<keyword evidence="2" id="KW-1185">Reference proteome</keyword>
<comment type="caution">
    <text evidence="1">The sequence shown here is derived from an EMBL/GenBank/DDBJ whole genome shotgun (WGS) entry which is preliminary data.</text>
</comment>
<protein>
    <submittedName>
        <fullName evidence="1">Uncharacterized protein</fullName>
    </submittedName>
</protein>
<gene>
    <name evidence="1" type="ORF">HNQ88_005117</name>
</gene>
<sequence>MCDKLNRVQMYENNLKEIERLDKTQLSQMLQYKNENVISRFTDMFDVKEAEAEDIFEETKKFLFLAQVRGIMIPDELLIIDEMWHNFILFTKDYHEFSQNIFKKYMHHLPASKSEKEAYANAVGEEKERLKAEFENKLRLLMNLTYENFGEETLMKWFKEYPEKYSSSNIKALRKK</sequence>
<dbReference type="Proteomes" id="UP001185092">
    <property type="component" value="Unassembled WGS sequence"/>
</dbReference>
<dbReference type="EMBL" id="JAVDQD010000016">
    <property type="protein sequence ID" value="MDR6242030.1"/>
    <property type="molecule type" value="Genomic_DNA"/>
</dbReference>
<dbReference type="RefSeq" id="WP_309943343.1">
    <property type="nucleotide sequence ID" value="NZ_JAVDQD010000016.1"/>
</dbReference>
<reference evidence="1" key="1">
    <citation type="submission" date="2023-07" db="EMBL/GenBank/DDBJ databases">
        <title>Genomic Encyclopedia of Type Strains, Phase IV (KMG-IV): sequencing the most valuable type-strain genomes for metagenomic binning, comparative biology and taxonomic classification.</title>
        <authorList>
            <person name="Goeker M."/>
        </authorList>
    </citation>
    <scope>NUCLEOTIDE SEQUENCE</scope>
    <source>
        <strain evidence="1">DSM 26174</strain>
    </source>
</reference>
<name>A0AAE3XT92_9BACT</name>
<evidence type="ECO:0000313" key="1">
    <source>
        <dbReference type="EMBL" id="MDR6242030.1"/>
    </source>
</evidence>